<dbReference type="AlphaFoldDB" id="A0A843VJQ4"/>
<feature type="domain" description="Glycosyltransferase subfamily 4-like N-terminal" evidence="3">
    <location>
        <begin position="130"/>
        <end position="308"/>
    </location>
</feature>
<evidence type="ECO:0000313" key="4">
    <source>
        <dbReference type="EMBL" id="MQL92533.1"/>
    </source>
</evidence>
<accession>A0A843VJQ4</accession>
<dbReference type="Proteomes" id="UP000652761">
    <property type="component" value="Unassembled WGS sequence"/>
</dbReference>
<dbReference type="CDD" id="cd03801">
    <property type="entry name" value="GT4_PimA-like"/>
    <property type="match status" value="1"/>
</dbReference>
<keyword evidence="2" id="KW-0812">Transmembrane</keyword>
<organism evidence="4 5">
    <name type="scientific">Colocasia esculenta</name>
    <name type="common">Wild taro</name>
    <name type="synonym">Arum esculentum</name>
    <dbReference type="NCBI Taxonomy" id="4460"/>
    <lineage>
        <taxon>Eukaryota</taxon>
        <taxon>Viridiplantae</taxon>
        <taxon>Streptophyta</taxon>
        <taxon>Embryophyta</taxon>
        <taxon>Tracheophyta</taxon>
        <taxon>Spermatophyta</taxon>
        <taxon>Magnoliopsida</taxon>
        <taxon>Liliopsida</taxon>
        <taxon>Araceae</taxon>
        <taxon>Aroideae</taxon>
        <taxon>Colocasieae</taxon>
        <taxon>Colocasia</taxon>
    </lineage>
</organism>
<evidence type="ECO:0000256" key="1">
    <source>
        <dbReference type="SAM" id="MobiDB-lite"/>
    </source>
</evidence>
<reference evidence="4" key="1">
    <citation type="submission" date="2017-07" db="EMBL/GenBank/DDBJ databases">
        <title>Taro Niue Genome Assembly and Annotation.</title>
        <authorList>
            <person name="Atibalentja N."/>
            <person name="Keating K."/>
            <person name="Fields C.J."/>
        </authorList>
    </citation>
    <scope>NUCLEOTIDE SEQUENCE</scope>
    <source>
        <strain evidence="4">Niue_2</strain>
        <tissue evidence="4">Leaf</tissue>
    </source>
</reference>
<dbReference type="EMBL" id="NMUH01001456">
    <property type="protein sequence ID" value="MQL92533.1"/>
    <property type="molecule type" value="Genomic_DNA"/>
</dbReference>
<keyword evidence="2" id="KW-0472">Membrane</keyword>
<evidence type="ECO:0000313" key="5">
    <source>
        <dbReference type="Proteomes" id="UP000652761"/>
    </source>
</evidence>
<dbReference type="PANTHER" id="PTHR46686:SF4">
    <property type="entry name" value="GLYCOSYLTRANSFERASE FAMILY 4 PROTEIN"/>
    <property type="match status" value="1"/>
</dbReference>
<evidence type="ECO:0000259" key="3">
    <source>
        <dbReference type="Pfam" id="PF13439"/>
    </source>
</evidence>
<dbReference type="PANTHER" id="PTHR46686">
    <property type="entry name" value="GLYCOSYLTRANSFERASE"/>
    <property type="match status" value="1"/>
</dbReference>
<feature type="region of interest" description="Disordered" evidence="1">
    <location>
        <begin position="1"/>
        <end position="34"/>
    </location>
</feature>
<protein>
    <recommendedName>
        <fullName evidence="3">Glycosyltransferase subfamily 4-like N-terminal domain-containing protein</fullName>
    </recommendedName>
</protein>
<gene>
    <name evidence="4" type="ORF">Taro_025156</name>
</gene>
<dbReference type="SUPFAM" id="SSF53756">
    <property type="entry name" value="UDP-Glycosyltransferase/glycogen phosphorylase"/>
    <property type="match status" value="1"/>
</dbReference>
<proteinExistence type="predicted"/>
<feature type="compositionally biased region" description="Polar residues" evidence="1">
    <location>
        <begin position="12"/>
        <end position="27"/>
    </location>
</feature>
<comment type="caution">
    <text evidence="4">The sequence shown here is derived from an EMBL/GenBank/DDBJ whole genome shotgun (WGS) entry which is preliminary data.</text>
</comment>
<feature type="transmembrane region" description="Helical" evidence="2">
    <location>
        <begin position="44"/>
        <end position="68"/>
    </location>
</feature>
<sequence>MKVAKPIPPFTVASSSFSRRGSPTQAMRKQHQQSPPPLLCSLKALHTFCCFLFAISCLALVPFLYLAYKPCRAQDFLHGSAEVDPSLWSGHLFDDLPFAWNHLRYSKHHPTRRLTIALFVKRWPRGDRAGGMERHALTLHQALARRGHVTHVFTPDPGGPPEPAPPNMVYHFSPPNPSGSFNARLAYGQFLRANATTPFDVVHSESVGLPHPLARNLSNLAASWHGIAYEVVHSEIVQELVRPPGEQRPVGQQKSMEQRLFRVVEEVRFFDSYAHHVATSDHVGDILRRIYMIPPERVHVILNGVDEEVFKRDVERGLEFRRRHSVPEAAKLVVGLSGRLVKDKGHPLMVEALRQVFEEDAAALEGVYFLVAGDGPWAGRYRELGRNFLVLGPLDRPQLAGFYNALDVFANPTLRAQGLDQTVLEAMLTGKPVMVARFASMTESAVVGPEMGYVFSPKVERLKEVLYKVMGDGKAVLEEKGAAARQRALKLFTATKMAASYERLFLCISAKHKGEDEGHCRYPLVSD</sequence>
<name>A0A843VJQ4_COLES</name>
<keyword evidence="2" id="KW-1133">Transmembrane helix</keyword>
<dbReference type="Pfam" id="PF13692">
    <property type="entry name" value="Glyco_trans_1_4"/>
    <property type="match status" value="1"/>
</dbReference>
<dbReference type="Gene3D" id="3.40.50.2000">
    <property type="entry name" value="Glycogen Phosphorylase B"/>
    <property type="match status" value="2"/>
</dbReference>
<dbReference type="Pfam" id="PF13439">
    <property type="entry name" value="Glyco_transf_4"/>
    <property type="match status" value="1"/>
</dbReference>
<dbReference type="InterPro" id="IPR028098">
    <property type="entry name" value="Glyco_trans_4-like_N"/>
</dbReference>
<evidence type="ECO:0000256" key="2">
    <source>
        <dbReference type="SAM" id="Phobius"/>
    </source>
</evidence>
<dbReference type="OrthoDB" id="734129at2759"/>
<keyword evidence="5" id="KW-1185">Reference proteome</keyword>